<feature type="non-terminal residue" evidence="1">
    <location>
        <position position="64"/>
    </location>
</feature>
<evidence type="ECO:0000313" key="1">
    <source>
        <dbReference type="EMBL" id="KAK5974212.1"/>
    </source>
</evidence>
<accession>A0AAN8F8K8</accession>
<dbReference type="EMBL" id="WIXE01014541">
    <property type="protein sequence ID" value="KAK5974212.1"/>
    <property type="molecule type" value="Genomic_DNA"/>
</dbReference>
<sequence>MISTSSHSTAFRNWPSCFYRCDSPVLQYHTSFITDRDSYIRTGEGVKDCTTFTKERAIAMFRDY</sequence>
<dbReference type="Proteomes" id="UP001331761">
    <property type="component" value="Unassembled WGS sequence"/>
</dbReference>
<keyword evidence="2" id="KW-1185">Reference proteome</keyword>
<protein>
    <submittedName>
        <fullName evidence="1">Uncharacterized protein</fullName>
    </submittedName>
</protein>
<evidence type="ECO:0000313" key="2">
    <source>
        <dbReference type="Proteomes" id="UP001331761"/>
    </source>
</evidence>
<reference evidence="1 2" key="1">
    <citation type="submission" date="2019-10" db="EMBL/GenBank/DDBJ databases">
        <title>Assembly and Annotation for the nematode Trichostrongylus colubriformis.</title>
        <authorList>
            <person name="Martin J."/>
        </authorList>
    </citation>
    <scope>NUCLEOTIDE SEQUENCE [LARGE SCALE GENOMIC DNA]</scope>
    <source>
        <strain evidence="1">G859</strain>
        <tissue evidence="1">Whole worm</tissue>
    </source>
</reference>
<name>A0AAN8F8K8_TRICO</name>
<gene>
    <name evidence="1" type="ORF">GCK32_020103</name>
</gene>
<dbReference type="AlphaFoldDB" id="A0AAN8F8K8"/>
<organism evidence="1 2">
    <name type="scientific">Trichostrongylus colubriformis</name>
    <name type="common">Black scour worm</name>
    <dbReference type="NCBI Taxonomy" id="6319"/>
    <lineage>
        <taxon>Eukaryota</taxon>
        <taxon>Metazoa</taxon>
        <taxon>Ecdysozoa</taxon>
        <taxon>Nematoda</taxon>
        <taxon>Chromadorea</taxon>
        <taxon>Rhabditida</taxon>
        <taxon>Rhabditina</taxon>
        <taxon>Rhabditomorpha</taxon>
        <taxon>Strongyloidea</taxon>
        <taxon>Trichostrongylidae</taxon>
        <taxon>Trichostrongylus</taxon>
    </lineage>
</organism>
<proteinExistence type="predicted"/>
<comment type="caution">
    <text evidence="1">The sequence shown here is derived from an EMBL/GenBank/DDBJ whole genome shotgun (WGS) entry which is preliminary data.</text>
</comment>